<dbReference type="Gene3D" id="3.30.1360.40">
    <property type="match status" value="1"/>
</dbReference>
<evidence type="ECO:0000256" key="2">
    <source>
        <dbReference type="ARBA" id="ARBA00008263"/>
    </source>
</evidence>
<name>A0ABU9VSG9_9CLOT</name>
<dbReference type="GO" id="GO:0003918">
    <property type="term" value="F:DNA topoisomerase type II (double strand cut, ATP-hydrolyzing) activity"/>
    <property type="evidence" value="ECO:0007669"/>
    <property type="project" value="UniProtKB-EC"/>
</dbReference>
<dbReference type="EMBL" id="JBCITM010000005">
    <property type="protein sequence ID" value="MEN1760067.1"/>
    <property type="molecule type" value="Genomic_DNA"/>
</dbReference>
<protein>
    <recommendedName>
        <fullName evidence="8">DNA gyrase subunit A</fullName>
        <ecNumber evidence="8">5.6.2.2</ecNumber>
    </recommendedName>
</protein>
<comment type="subunit">
    <text evidence="8">Heterotetramer, composed of two GyrA and two GyrB chains. In the heterotetramer, GyrA contains the active site tyrosine that forms a transient covalent intermediate with DNA, while GyrB binds cofactors and catalyzes ATP hydrolysis.</text>
</comment>
<comment type="caution">
    <text evidence="12">The sequence shown here is derived from an EMBL/GenBank/DDBJ whole genome shotgun (WGS) entry which is preliminary data.</text>
</comment>
<dbReference type="SUPFAM" id="SSF56719">
    <property type="entry name" value="Type II DNA topoisomerase"/>
    <property type="match status" value="1"/>
</dbReference>
<keyword evidence="4 8" id="KW-0067">ATP-binding</keyword>
<dbReference type="PANTHER" id="PTHR43493:SF5">
    <property type="entry name" value="DNA GYRASE SUBUNIT A, CHLOROPLASTIC_MITOCHONDRIAL"/>
    <property type="match status" value="1"/>
</dbReference>
<feature type="domain" description="Topo IIA-type catalytic" evidence="11">
    <location>
        <begin position="34"/>
        <end position="498"/>
    </location>
</feature>
<reference evidence="12 13" key="1">
    <citation type="submission" date="2024-04" db="EMBL/GenBank/DDBJ databases">
        <title>Genome sequencing and metabolic network reconstruction of aminoacids and betaine degradation by Anoxynatronum sibiricum.</title>
        <authorList>
            <person name="Detkova E.N."/>
            <person name="Boltjanskaja Y.V."/>
            <person name="Mardanov A.V."/>
            <person name="Kevbrin V."/>
        </authorList>
    </citation>
    <scope>NUCLEOTIDE SEQUENCE [LARGE SCALE GENOMIC DNA]</scope>
    <source>
        <strain evidence="12 13">Z-7981</strain>
    </source>
</reference>
<dbReference type="InterPro" id="IPR005743">
    <property type="entry name" value="GyrA"/>
</dbReference>
<comment type="miscellaneous">
    <text evidence="8">Few gyrases are as efficient as E.coli at forming negative supercoils. Not all organisms have 2 type II topoisomerases; in organisms with a single type II topoisomerase this enzyme also has to decatenate newly replicated chromosomes.</text>
</comment>
<dbReference type="SMART" id="SM00434">
    <property type="entry name" value="TOP4c"/>
    <property type="match status" value="1"/>
</dbReference>
<dbReference type="NCBIfam" id="NF004044">
    <property type="entry name" value="PRK05561.1"/>
    <property type="match status" value="1"/>
</dbReference>
<keyword evidence="6 8" id="KW-0238">DNA-binding</keyword>
<dbReference type="Gene3D" id="2.120.10.90">
    <property type="entry name" value="DNA gyrase/topoisomerase IV, subunit A, C-terminal"/>
    <property type="match status" value="1"/>
</dbReference>
<dbReference type="InterPro" id="IPR013757">
    <property type="entry name" value="Topo_IIA_A_a_sf"/>
</dbReference>
<evidence type="ECO:0000259" key="11">
    <source>
        <dbReference type="PROSITE" id="PS52040"/>
    </source>
</evidence>
<keyword evidence="8" id="KW-0963">Cytoplasm</keyword>
<comment type="catalytic activity">
    <reaction evidence="1 8 9">
        <text>ATP-dependent breakage, passage and rejoining of double-stranded DNA.</text>
        <dbReference type="EC" id="5.6.2.2"/>
    </reaction>
</comment>
<dbReference type="PROSITE" id="PS52040">
    <property type="entry name" value="TOPO_IIA"/>
    <property type="match status" value="1"/>
</dbReference>
<dbReference type="Gene3D" id="3.90.199.10">
    <property type="entry name" value="Topoisomerase II, domain 5"/>
    <property type="match status" value="1"/>
</dbReference>
<evidence type="ECO:0000256" key="1">
    <source>
        <dbReference type="ARBA" id="ARBA00000185"/>
    </source>
</evidence>
<dbReference type="InterPro" id="IPR006691">
    <property type="entry name" value="GyrA/parC_rep"/>
</dbReference>
<evidence type="ECO:0000256" key="7">
    <source>
        <dbReference type="ARBA" id="ARBA00023235"/>
    </source>
</evidence>
<keyword evidence="3 8" id="KW-0547">Nucleotide-binding</keyword>
<dbReference type="InterPro" id="IPR013760">
    <property type="entry name" value="Topo_IIA-like_dom_sf"/>
</dbReference>
<evidence type="ECO:0000313" key="13">
    <source>
        <dbReference type="Proteomes" id="UP001407405"/>
    </source>
</evidence>
<keyword evidence="5 8" id="KW-0799">Topoisomerase</keyword>
<evidence type="ECO:0000256" key="3">
    <source>
        <dbReference type="ARBA" id="ARBA00022741"/>
    </source>
</evidence>
<keyword evidence="13" id="KW-1185">Reference proteome</keyword>
<dbReference type="EC" id="5.6.2.2" evidence="8"/>
<dbReference type="Proteomes" id="UP001407405">
    <property type="component" value="Unassembled WGS sequence"/>
</dbReference>
<evidence type="ECO:0000256" key="6">
    <source>
        <dbReference type="ARBA" id="ARBA00023125"/>
    </source>
</evidence>
<dbReference type="InterPro" id="IPR035516">
    <property type="entry name" value="Gyrase/topoIV_suA_C"/>
</dbReference>
<comment type="subcellular location">
    <subcellularLocation>
        <location evidence="8">Cytoplasm</location>
    </subcellularLocation>
</comment>
<evidence type="ECO:0000256" key="5">
    <source>
        <dbReference type="ARBA" id="ARBA00023029"/>
    </source>
</evidence>
<dbReference type="Gene3D" id="1.10.268.10">
    <property type="entry name" value="Topoisomerase, domain 3"/>
    <property type="match status" value="1"/>
</dbReference>
<evidence type="ECO:0000256" key="4">
    <source>
        <dbReference type="ARBA" id="ARBA00022840"/>
    </source>
</evidence>
<dbReference type="NCBIfam" id="TIGR01063">
    <property type="entry name" value="gyrA"/>
    <property type="match status" value="1"/>
</dbReference>
<feature type="active site" description="O-(5'-phospho-DNA)-tyrosine intermediate" evidence="8 9">
    <location>
        <position position="122"/>
    </location>
</feature>
<dbReference type="RefSeq" id="WP_343185391.1">
    <property type="nucleotide sequence ID" value="NZ_JBCITM010000005.1"/>
</dbReference>
<evidence type="ECO:0000313" key="12">
    <source>
        <dbReference type="EMBL" id="MEN1760067.1"/>
    </source>
</evidence>
<dbReference type="Pfam" id="PF00521">
    <property type="entry name" value="DNA_topoisoIV"/>
    <property type="match status" value="1"/>
</dbReference>
<keyword evidence="7 8" id="KW-0413">Isomerase</keyword>
<evidence type="ECO:0000256" key="9">
    <source>
        <dbReference type="PROSITE-ProRule" id="PRU01384"/>
    </source>
</evidence>
<proteinExistence type="inferred from homology"/>
<sequence length="861" mass="97130">MDQELQKIIPIGIEDEMKKSYIDYAMSVIVGRALPDVRDGFKPVHRRILYAMNDLGMGPDKPYRKSARIVGDVLGKYHPHGDSAVYLAMVRMAQDFSIRALLVDGHGNFGSVDGDSPAAMRYTEARLSKIAVEMLRDIGKETVDFMPNFDETLQEPVVLPSRFPNLLVNGSSGIAVGMATNIPPHNLGEVIDGAVMMLEEPDISLEKLMTTIPAPDFPTGGTILGRSGILAAYRTGRGRVRVRAKAEIEQLKNGKAQIIVTELPYQVNKARLIEKIAHLVRDKKMDGITDLRDESDRDGMRIVIELRRDVSPNVVLNRLYKHSQMEESFGVIMLALVDGQPKVLNLKEMLHYYLEHQKEIIVRRTRYDLAKAEEKAHILEGLRKALDHLDKVIALIRSSRTGAEAKEGLITQFDFSERQAQAILEMRLQRLTGLERDKIIADYEETMKVIQQLRAILASEQLVRDIIRDELVEIKEKYGDPRRTLIEENIEELNMEDFIEEEDVVITMTHFGYCKRVPVSEYKSQKRGGKGISALSTREEDFVERILITSSHDSLLFFTNRGRVYKLNVYEIPEGKRQAKGSAIVNLIQLEPEEKITATIPVSKQCDLKYLLMATEKGVIKKTQLCQFLNTRKRGLIALTLREGDQLISVRHADPGHHVMLTTARGIGIRFETDRLRETGRSSMGVKGITLAKDDRVVTMEVFDPQQPEDLLVVSEKGFGKRTSVNQYRVQSRGGKGLYTYNYTADTGELIGARITNDDDELLLINQDGSIIRLAVATISRVGRRTRGVRLMRTGEQHHIISMALLPRREEEPENALEEELEAEVEMEGAQGIDMETAEEVAVSEGLEEGSEEESDEENEK</sequence>
<accession>A0ABU9VSG9</accession>
<dbReference type="PANTHER" id="PTHR43493">
    <property type="entry name" value="DNA GYRASE/TOPOISOMERASE SUBUNIT A"/>
    <property type="match status" value="1"/>
</dbReference>
<comment type="function">
    <text evidence="8">A type II topoisomerase that negatively supercoils closed circular double-stranded (ds) DNA in an ATP-dependent manner to modulate DNA topology and maintain chromosomes in an underwound state. Negative supercoiling favors strand separation, and DNA replication, transcription, recombination and repair, all of which involve strand separation. Also able to catalyze the interconversion of other topological isomers of dsDNA rings, including catenanes and knotted rings. Type II topoisomerases break and join 2 DNA strands simultaneously in an ATP-dependent manner.</text>
</comment>
<evidence type="ECO:0000256" key="10">
    <source>
        <dbReference type="SAM" id="MobiDB-lite"/>
    </source>
</evidence>
<dbReference type="NCBIfam" id="NF004043">
    <property type="entry name" value="PRK05560.1"/>
    <property type="match status" value="1"/>
</dbReference>
<dbReference type="Pfam" id="PF03989">
    <property type="entry name" value="DNA_gyraseA_C"/>
    <property type="match status" value="6"/>
</dbReference>
<organism evidence="12 13">
    <name type="scientific">Anoxynatronum sibiricum</name>
    <dbReference type="NCBI Taxonomy" id="210623"/>
    <lineage>
        <taxon>Bacteria</taxon>
        <taxon>Bacillati</taxon>
        <taxon>Bacillota</taxon>
        <taxon>Clostridia</taxon>
        <taxon>Eubacteriales</taxon>
        <taxon>Clostridiaceae</taxon>
        <taxon>Anoxynatronum</taxon>
    </lineage>
</organism>
<feature type="region of interest" description="Disordered" evidence="10">
    <location>
        <begin position="824"/>
        <end position="861"/>
    </location>
</feature>
<dbReference type="HAMAP" id="MF_01897">
    <property type="entry name" value="GyrA"/>
    <property type="match status" value="1"/>
</dbReference>
<dbReference type="CDD" id="cd00187">
    <property type="entry name" value="TOP4c"/>
    <property type="match status" value="1"/>
</dbReference>
<feature type="short sequence motif" description="GyrA-box" evidence="8">
    <location>
        <begin position="525"/>
        <end position="531"/>
    </location>
</feature>
<evidence type="ECO:0000256" key="8">
    <source>
        <dbReference type="HAMAP-Rule" id="MF_01897"/>
    </source>
</evidence>
<dbReference type="SUPFAM" id="SSF101904">
    <property type="entry name" value="GyrA/ParC C-terminal domain-like"/>
    <property type="match status" value="1"/>
</dbReference>
<dbReference type="InterPro" id="IPR002205">
    <property type="entry name" value="Topo_IIA_dom_A"/>
</dbReference>
<feature type="compositionally biased region" description="Acidic residues" evidence="10">
    <location>
        <begin position="846"/>
        <end position="861"/>
    </location>
</feature>
<dbReference type="InterPro" id="IPR013758">
    <property type="entry name" value="Topo_IIA_A/C_ab"/>
</dbReference>
<comment type="similarity">
    <text evidence="2 8">Belongs to the type II topoisomerase GyrA/ParC subunit family.</text>
</comment>
<gene>
    <name evidence="8 12" type="primary">gyrA</name>
    <name evidence="12" type="ORF">AAIG11_06265</name>
</gene>
<dbReference type="InterPro" id="IPR050220">
    <property type="entry name" value="Type_II_DNA_Topoisomerases"/>
</dbReference>